<comment type="catalytic activity">
    <reaction evidence="8">
        <text>a 5-methoxy-2-methyl-3-(all-trans-polyprenyl)benzene-1,4-diol + AH2 + O2 = a 3-demethylubiquinol + A + H2O</text>
        <dbReference type="Rhea" id="RHEA:50908"/>
        <dbReference type="Rhea" id="RHEA-COMP:10859"/>
        <dbReference type="Rhea" id="RHEA-COMP:10914"/>
        <dbReference type="ChEBI" id="CHEBI:13193"/>
        <dbReference type="ChEBI" id="CHEBI:15377"/>
        <dbReference type="ChEBI" id="CHEBI:15379"/>
        <dbReference type="ChEBI" id="CHEBI:17499"/>
        <dbReference type="ChEBI" id="CHEBI:84167"/>
        <dbReference type="ChEBI" id="CHEBI:84422"/>
        <dbReference type="EC" id="1.14.99.60"/>
    </reaction>
</comment>
<keyword evidence="2 8" id="KW-0831">Ubiquinone biosynthesis</keyword>
<reference evidence="10 11" key="1">
    <citation type="submission" date="2016-10" db="EMBL/GenBank/DDBJ databases">
        <authorList>
            <person name="de Groot N.N."/>
        </authorList>
    </citation>
    <scope>NUCLEOTIDE SEQUENCE [LARGE SCALE GENOMIC DNA]</scope>
    <source>
        <strain evidence="10 11">CGMCC 1.9109</strain>
    </source>
</reference>
<dbReference type="HAMAP" id="MF_01658">
    <property type="entry name" value="COQ7"/>
    <property type="match status" value="1"/>
</dbReference>
<dbReference type="InterPro" id="IPR009078">
    <property type="entry name" value="Ferritin-like_SF"/>
</dbReference>
<feature type="binding site" evidence="8">
    <location>
        <position position="44"/>
    </location>
    <ligand>
        <name>Fe cation</name>
        <dbReference type="ChEBI" id="CHEBI:24875"/>
        <label>1</label>
    </ligand>
</feature>
<dbReference type="GO" id="GO:0005886">
    <property type="term" value="C:plasma membrane"/>
    <property type="evidence" value="ECO:0007669"/>
    <property type="project" value="UniProtKB-SubCell"/>
</dbReference>
<dbReference type="Gene3D" id="1.20.1260.10">
    <property type="match status" value="1"/>
</dbReference>
<dbReference type="AlphaFoldDB" id="A0A1G6XUU6"/>
<keyword evidence="7 8" id="KW-0472">Membrane</keyword>
<dbReference type="PANTHER" id="PTHR11237:SF4">
    <property type="entry name" value="5-DEMETHOXYUBIQUINONE HYDROXYLASE, MITOCHONDRIAL"/>
    <property type="match status" value="1"/>
</dbReference>
<keyword evidence="11" id="KW-1185">Reference proteome</keyword>
<keyword evidence="3 8" id="KW-0479">Metal-binding</keyword>
<proteinExistence type="inferred from homology"/>
<dbReference type="STRING" id="637679.GCA_001550055_01029"/>
<feature type="region of interest" description="Disordered" evidence="9">
    <location>
        <begin position="1"/>
        <end position="32"/>
    </location>
</feature>
<evidence type="ECO:0000256" key="3">
    <source>
        <dbReference type="ARBA" id="ARBA00022723"/>
    </source>
</evidence>
<dbReference type="InterPro" id="IPR012347">
    <property type="entry name" value="Ferritin-like"/>
</dbReference>
<dbReference type="InterPro" id="IPR011566">
    <property type="entry name" value="Ubq_synth_Coq7"/>
</dbReference>
<evidence type="ECO:0000256" key="9">
    <source>
        <dbReference type="SAM" id="MobiDB-lite"/>
    </source>
</evidence>
<dbReference type="Proteomes" id="UP000183685">
    <property type="component" value="Unassembled WGS sequence"/>
</dbReference>
<dbReference type="UniPathway" id="UPA00232"/>
<dbReference type="EC" id="1.14.99.60" evidence="8"/>
<sequence>MAKTAKETLPKPTLEKQVPARPLPGDRNLKEETERMIRVDHAGEYGAVRIYAGQRAVMGDSHPKAGLLKHMHEQEEVHLDRFNKMITERGVRPTLMTPFWHVAGFALGATTALMGEKAAMACTQAVEEVIDDHYQHQRDRLEGKDPELEEVIEKFQAEEVEHKKIAEEHGAEEAVGYPVLSAAIKAGCKAAIWISKRV</sequence>
<dbReference type="SUPFAM" id="SSF47240">
    <property type="entry name" value="Ferritin-like"/>
    <property type="match status" value="1"/>
</dbReference>
<keyword evidence="5 8" id="KW-0408">Iron</keyword>
<evidence type="ECO:0000313" key="11">
    <source>
        <dbReference type="Proteomes" id="UP000183685"/>
    </source>
</evidence>
<comment type="subcellular location">
    <subcellularLocation>
        <location evidence="8">Cell membrane</location>
        <topology evidence="8">Peripheral membrane protein</topology>
    </subcellularLocation>
</comment>
<evidence type="ECO:0000256" key="4">
    <source>
        <dbReference type="ARBA" id="ARBA00023002"/>
    </source>
</evidence>
<feature type="binding site" evidence="8">
    <location>
        <position position="162"/>
    </location>
    <ligand>
        <name>Fe cation</name>
        <dbReference type="ChEBI" id="CHEBI:24875"/>
        <label>2</label>
    </ligand>
</feature>
<keyword evidence="6 8" id="KW-0503">Monooxygenase</keyword>
<dbReference type="GO" id="GO:0046872">
    <property type="term" value="F:metal ion binding"/>
    <property type="evidence" value="ECO:0007669"/>
    <property type="project" value="UniProtKB-KW"/>
</dbReference>
<feature type="binding site" evidence="8">
    <location>
        <position position="159"/>
    </location>
    <ligand>
        <name>Fe cation</name>
        <dbReference type="ChEBI" id="CHEBI:24875"/>
        <label>2</label>
    </ligand>
</feature>
<evidence type="ECO:0000256" key="2">
    <source>
        <dbReference type="ARBA" id="ARBA00022688"/>
    </source>
</evidence>
<feature type="binding site" evidence="8">
    <location>
        <position position="75"/>
    </location>
    <ligand>
        <name>Fe cation</name>
        <dbReference type="ChEBI" id="CHEBI:24875"/>
        <label>2</label>
    </ligand>
</feature>
<feature type="binding site" evidence="8">
    <location>
        <position position="75"/>
    </location>
    <ligand>
        <name>Fe cation</name>
        <dbReference type="ChEBI" id="CHEBI:24875"/>
        <label>1</label>
    </ligand>
</feature>
<dbReference type="GO" id="GO:0008682">
    <property type="term" value="F:3-demethoxyubiquinol 3-hydroxylase activity"/>
    <property type="evidence" value="ECO:0007669"/>
    <property type="project" value="UniProtKB-EC"/>
</dbReference>
<protein>
    <recommendedName>
        <fullName evidence="8">3-demethoxyubiquinol 3-hydroxylase</fullName>
        <shortName evidence="8">DMQ hydroxylase</shortName>
        <ecNumber evidence="8">1.14.99.60</ecNumber>
    </recommendedName>
    <alternativeName>
        <fullName evidence="8">2-nonaprenyl-3-methyl-6-methoxy-1,4-benzoquinol hydroxylase</fullName>
    </alternativeName>
</protein>
<dbReference type="Pfam" id="PF03232">
    <property type="entry name" value="COQ7"/>
    <property type="match status" value="1"/>
</dbReference>
<evidence type="ECO:0000256" key="6">
    <source>
        <dbReference type="ARBA" id="ARBA00023033"/>
    </source>
</evidence>
<dbReference type="PANTHER" id="PTHR11237">
    <property type="entry name" value="COENZYME Q10 BIOSYNTHESIS PROTEIN 7"/>
    <property type="match status" value="1"/>
</dbReference>
<evidence type="ECO:0000256" key="1">
    <source>
        <dbReference type="ARBA" id="ARBA00004749"/>
    </source>
</evidence>
<feature type="binding site" evidence="8">
    <location>
        <position position="159"/>
    </location>
    <ligand>
        <name>Fe cation</name>
        <dbReference type="ChEBI" id="CHEBI:24875"/>
        <label>1</label>
    </ligand>
</feature>
<feature type="binding site" evidence="8">
    <location>
        <position position="127"/>
    </location>
    <ligand>
        <name>Fe cation</name>
        <dbReference type="ChEBI" id="CHEBI:24875"/>
        <label>2</label>
    </ligand>
</feature>
<comment type="pathway">
    <text evidence="1 8">Cofactor biosynthesis; ubiquinone biosynthesis.</text>
</comment>
<keyword evidence="10" id="KW-0830">Ubiquinone</keyword>
<organism evidence="10 11">
    <name type="scientific">Kordiimonas lacus</name>
    <dbReference type="NCBI Taxonomy" id="637679"/>
    <lineage>
        <taxon>Bacteria</taxon>
        <taxon>Pseudomonadati</taxon>
        <taxon>Pseudomonadota</taxon>
        <taxon>Alphaproteobacteria</taxon>
        <taxon>Kordiimonadales</taxon>
        <taxon>Kordiimonadaceae</taxon>
        <taxon>Kordiimonas</taxon>
    </lineage>
</organism>
<accession>A0A1G6XUU6</accession>
<comment type="function">
    <text evidence="8">Catalyzes the hydroxylation of 2-nonaprenyl-3-methyl-6-methoxy-1,4-benzoquinol during ubiquinone biosynthesis.</text>
</comment>
<evidence type="ECO:0000313" key="10">
    <source>
        <dbReference type="EMBL" id="SDD81195.1"/>
    </source>
</evidence>
<comment type="similarity">
    <text evidence="8">Belongs to the COQ7 family.</text>
</comment>
<feature type="binding site" evidence="8">
    <location>
        <position position="78"/>
    </location>
    <ligand>
        <name>Fe cation</name>
        <dbReference type="ChEBI" id="CHEBI:24875"/>
        <label>1</label>
    </ligand>
</feature>
<dbReference type="EMBL" id="FNAK01000003">
    <property type="protein sequence ID" value="SDD81195.1"/>
    <property type="molecule type" value="Genomic_DNA"/>
</dbReference>
<name>A0A1G6XUU6_9PROT</name>
<dbReference type="RefSeq" id="WP_068301755.1">
    <property type="nucleotide sequence ID" value="NZ_FNAK01000003.1"/>
</dbReference>
<evidence type="ECO:0000256" key="7">
    <source>
        <dbReference type="ARBA" id="ARBA00023136"/>
    </source>
</evidence>
<dbReference type="CDD" id="cd01042">
    <property type="entry name" value="DMQH"/>
    <property type="match status" value="1"/>
</dbReference>
<keyword evidence="8" id="KW-1003">Cell membrane</keyword>
<evidence type="ECO:0000256" key="5">
    <source>
        <dbReference type="ARBA" id="ARBA00023004"/>
    </source>
</evidence>
<dbReference type="GO" id="GO:0006744">
    <property type="term" value="P:ubiquinone biosynthetic process"/>
    <property type="evidence" value="ECO:0007669"/>
    <property type="project" value="UniProtKB-UniRule"/>
</dbReference>
<gene>
    <name evidence="8" type="primary">coq7</name>
    <name evidence="10" type="ORF">SAMN04488071_1348</name>
</gene>
<dbReference type="OrthoDB" id="7559360at2"/>
<comment type="cofactor">
    <cofactor evidence="8">
        <name>Fe cation</name>
        <dbReference type="ChEBI" id="CHEBI:24875"/>
    </cofactor>
    <text evidence="8">Binds 2 iron ions per subunit.</text>
</comment>
<evidence type="ECO:0000256" key="8">
    <source>
        <dbReference type="HAMAP-Rule" id="MF_01658"/>
    </source>
</evidence>
<keyword evidence="4 8" id="KW-0560">Oxidoreductase</keyword>